<organism evidence="3 4">
    <name type="scientific">Ditylenchus dipsaci</name>
    <dbReference type="NCBI Taxonomy" id="166011"/>
    <lineage>
        <taxon>Eukaryota</taxon>
        <taxon>Metazoa</taxon>
        <taxon>Ecdysozoa</taxon>
        <taxon>Nematoda</taxon>
        <taxon>Chromadorea</taxon>
        <taxon>Rhabditida</taxon>
        <taxon>Tylenchina</taxon>
        <taxon>Tylenchomorpha</taxon>
        <taxon>Sphaerularioidea</taxon>
        <taxon>Anguinidae</taxon>
        <taxon>Anguininae</taxon>
        <taxon>Ditylenchus</taxon>
    </lineage>
</organism>
<evidence type="ECO:0000313" key="4">
    <source>
        <dbReference type="WBParaSite" id="jg10301.1"/>
    </source>
</evidence>
<evidence type="ECO:0000256" key="2">
    <source>
        <dbReference type="SAM" id="SignalP"/>
    </source>
</evidence>
<feature type="region of interest" description="Disordered" evidence="1">
    <location>
        <begin position="510"/>
        <end position="534"/>
    </location>
</feature>
<feature type="region of interest" description="Disordered" evidence="1">
    <location>
        <begin position="437"/>
        <end position="460"/>
    </location>
</feature>
<feature type="signal peptide" evidence="2">
    <location>
        <begin position="1"/>
        <end position="17"/>
    </location>
</feature>
<feature type="chain" id="PRO_5036849212" evidence="2">
    <location>
        <begin position="18"/>
        <end position="700"/>
    </location>
</feature>
<protein>
    <submittedName>
        <fullName evidence="4">Uncharacterized protein</fullName>
    </submittedName>
</protein>
<feature type="compositionally biased region" description="Polar residues" evidence="1">
    <location>
        <begin position="439"/>
        <end position="459"/>
    </location>
</feature>
<accession>A0A915CLQ5</accession>
<name>A0A915CLQ5_9BILA</name>
<dbReference type="WBParaSite" id="jg10301.1">
    <property type="protein sequence ID" value="jg10301.1"/>
    <property type="gene ID" value="jg10301"/>
</dbReference>
<sequence>MLIHLVWVSFALPLVFSSVQQVNWKRAKRQHNQACSCVSQYTPVNCKCQAANGPGGELLCRCDRAAVLSHPLCSNCPTHPTPNHHVQSIQQPVPPIYTPPPTQSASYVASMCQPICRQNCIQTCNAANNYHQVPFTATGQHHFSSYSTHQSSTPQCQPSQCQYTCKRACSQVPTGQALPLATQIPSFGSYPSQPSPISNAPLYGSTAVCTCPPDEDFCTCQQCFPMCADSCELGCQQQQQMSPTLMLTPVVQAEPVQLIQQCIPVCRQNCMRTCGDGGGQAKMSGYGMVNPHPPAPLPQTTTQQPNTEIVSNLADCFVRCPESCQKACNNLQGSTNDNCQPACQSMCAQSCRQHEENLHKQKLHSPMQEESVSPSPTTTEYFPQIITTTPASALPEDAATPASPPPPLPISMDEPAACAPLCQPNCLKSCTSRYLEPPASSQVSNNENQPTSVGSNRPKQITLHDLPAAAPEKITTEAENSNLLNHLRQRTAVIESVGKSLASLAQLRQQAAQQRPKMPTPPTPRLVEDPEEVPSSPEFYMMPQGPTQEILVQPPTGFFFPSVNNRRQNNVGFMDEYLMRRKFNNLKHHQQVEIENRSFREPFPRVQHYPLKRNESTGHNLGISELANTTSALVVTTTVVTPVTSPSTTTGASATTQEIFVADRNLTELEREKNRTMVDYPTENTTSQTQQVLTFEISHL</sequence>
<keyword evidence="2" id="KW-0732">Signal</keyword>
<evidence type="ECO:0000313" key="3">
    <source>
        <dbReference type="Proteomes" id="UP000887574"/>
    </source>
</evidence>
<evidence type="ECO:0000256" key="1">
    <source>
        <dbReference type="SAM" id="MobiDB-lite"/>
    </source>
</evidence>
<keyword evidence="3" id="KW-1185">Reference proteome</keyword>
<reference evidence="4" key="1">
    <citation type="submission" date="2022-11" db="UniProtKB">
        <authorList>
            <consortium name="WormBaseParasite"/>
        </authorList>
    </citation>
    <scope>IDENTIFICATION</scope>
</reference>
<dbReference type="Proteomes" id="UP000887574">
    <property type="component" value="Unplaced"/>
</dbReference>
<proteinExistence type="predicted"/>
<dbReference type="AlphaFoldDB" id="A0A915CLQ5"/>